<dbReference type="GO" id="GO:0005525">
    <property type="term" value="F:GTP binding"/>
    <property type="evidence" value="ECO:0007669"/>
    <property type="project" value="UniProtKB-KW"/>
</dbReference>
<dbReference type="CDD" id="cd07895">
    <property type="entry name" value="Adenylation_mRNA_capping"/>
    <property type="match status" value="1"/>
</dbReference>
<feature type="domain" description="mRNA capping enzyme C-terminal" evidence="12">
    <location>
        <begin position="219"/>
        <end position="333"/>
    </location>
</feature>
<keyword evidence="5" id="KW-0548">Nucleotidyltransferase</keyword>
<evidence type="ECO:0000313" key="14">
    <source>
        <dbReference type="Proteomes" id="UP000807716"/>
    </source>
</evidence>
<proteinExistence type="predicted"/>
<keyword evidence="3" id="KW-0507">mRNA processing</keyword>
<dbReference type="InterPro" id="IPR013846">
    <property type="entry name" value="mRNA_cap_enzyme_C"/>
</dbReference>
<dbReference type="Gene3D" id="3.30.470.30">
    <property type="entry name" value="DNA ligase/mRNA capping enzyme"/>
    <property type="match status" value="1"/>
</dbReference>
<evidence type="ECO:0000256" key="7">
    <source>
        <dbReference type="ARBA" id="ARBA00023042"/>
    </source>
</evidence>
<dbReference type="EC" id="2.7.7.50" evidence="2"/>
<comment type="subcellular location">
    <subcellularLocation>
        <location evidence="1">Nucleus</location>
    </subcellularLocation>
</comment>
<evidence type="ECO:0000256" key="2">
    <source>
        <dbReference type="ARBA" id="ARBA00012475"/>
    </source>
</evidence>
<keyword evidence="14" id="KW-1185">Reference proteome</keyword>
<dbReference type="InterPro" id="IPR012340">
    <property type="entry name" value="NA-bd_OB-fold"/>
</dbReference>
<evidence type="ECO:0000256" key="10">
    <source>
        <dbReference type="ARBA" id="ARBA00044624"/>
    </source>
</evidence>
<reference evidence="13" key="1">
    <citation type="journal article" date="2020" name="Fungal Divers.">
        <title>Resolving the Mortierellaceae phylogeny through synthesis of multi-gene phylogenetics and phylogenomics.</title>
        <authorList>
            <person name="Vandepol N."/>
            <person name="Liber J."/>
            <person name="Desiro A."/>
            <person name="Na H."/>
            <person name="Kennedy M."/>
            <person name="Barry K."/>
            <person name="Grigoriev I.V."/>
            <person name="Miller A.N."/>
            <person name="O'Donnell K."/>
            <person name="Stajich J.E."/>
            <person name="Bonito G."/>
        </authorList>
    </citation>
    <scope>NUCLEOTIDE SEQUENCE</scope>
    <source>
        <strain evidence="13">BC1065</strain>
    </source>
</reference>
<gene>
    <name evidence="13" type="primary">CEG1_1</name>
    <name evidence="13" type="ORF">DFQ27_003585</name>
</gene>
<evidence type="ECO:0000256" key="6">
    <source>
        <dbReference type="ARBA" id="ARBA00022741"/>
    </source>
</evidence>
<organism evidence="13 14">
    <name type="scientific">Actinomortierella ambigua</name>
    <dbReference type="NCBI Taxonomy" id="1343610"/>
    <lineage>
        <taxon>Eukaryota</taxon>
        <taxon>Fungi</taxon>
        <taxon>Fungi incertae sedis</taxon>
        <taxon>Mucoromycota</taxon>
        <taxon>Mortierellomycotina</taxon>
        <taxon>Mortierellomycetes</taxon>
        <taxon>Mortierellales</taxon>
        <taxon>Mortierellaceae</taxon>
        <taxon>Actinomortierella</taxon>
    </lineage>
</organism>
<keyword evidence="8" id="KW-0342">GTP-binding</keyword>
<dbReference type="EMBL" id="JAAAJB010000251">
    <property type="protein sequence ID" value="KAG0260361.1"/>
    <property type="molecule type" value="Genomic_DNA"/>
</dbReference>
<dbReference type="OrthoDB" id="200924at2759"/>
<keyword evidence="7" id="KW-0506">mRNA capping</keyword>
<evidence type="ECO:0000256" key="4">
    <source>
        <dbReference type="ARBA" id="ARBA00022679"/>
    </source>
</evidence>
<dbReference type="Pfam" id="PF03919">
    <property type="entry name" value="mRNA_cap_C"/>
    <property type="match status" value="1"/>
</dbReference>
<accession>A0A9P6Q5I3</accession>
<evidence type="ECO:0000259" key="12">
    <source>
        <dbReference type="Pfam" id="PF03919"/>
    </source>
</evidence>
<dbReference type="Gene3D" id="2.40.50.140">
    <property type="entry name" value="Nucleic acid-binding proteins"/>
    <property type="match status" value="1"/>
</dbReference>
<dbReference type="PANTHER" id="PTHR10367:SF17">
    <property type="entry name" value="MRNA-CAPPING ENZYME"/>
    <property type="match status" value="1"/>
</dbReference>
<dbReference type="PANTHER" id="PTHR10367">
    <property type="entry name" value="MRNA-CAPPING ENZYME"/>
    <property type="match status" value="1"/>
</dbReference>
<dbReference type="InterPro" id="IPR051029">
    <property type="entry name" value="mRNA_Capping_Enz/RNA_Phosphat"/>
</dbReference>
<protein>
    <recommendedName>
        <fullName evidence="2">mRNA guanylyltransferase</fullName>
        <ecNumber evidence="2">2.7.7.50</ecNumber>
    </recommendedName>
</protein>
<dbReference type="GO" id="GO:0006370">
    <property type="term" value="P:7-methylguanosine mRNA capping"/>
    <property type="evidence" value="ECO:0007669"/>
    <property type="project" value="UniProtKB-KW"/>
</dbReference>
<comment type="catalytic activity">
    <reaction evidence="10">
        <text>a 5'-end diphospho-ribonucleoside in mRNA + GTP + H(+) = a 5'-end (5'-triphosphoguanosine)-ribonucleoside in mRNA + diphosphate</text>
        <dbReference type="Rhea" id="RHEA:67012"/>
        <dbReference type="Rhea" id="RHEA-COMP:17165"/>
        <dbReference type="Rhea" id="RHEA-COMP:17166"/>
        <dbReference type="ChEBI" id="CHEBI:15378"/>
        <dbReference type="ChEBI" id="CHEBI:33019"/>
        <dbReference type="ChEBI" id="CHEBI:37565"/>
        <dbReference type="ChEBI" id="CHEBI:167616"/>
        <dbReference type="ChEBI" id="CHEBI:167617"/>
        <dbReference type="EC" id="2.7.7.50"/>
    </reaction>
    <physiologicalReaction direction="left-to-right" evidence="10">
        <dbReference type="Rhea" id="RHEA:67013"/>
    </physiologicalReaction>
</comment>
<dbReference type="GO" id="GO:0004484">
    <property type="term" value="F:mRNA guanylyltransferase activity"/>
    <property type="evidence" value="ECO:0007669"/>
    <property type="project" value="UniProtKB-EC"/>
</dbReference>
<evidence type="ECO:0000256" key="1">
    <source>
        <dbReference type="ARBA" id="ARBA00004123"/>
    </source>
</evidence>
<dbReference type="GO" id="GO:0005634">
    <property type="term" value="C:nucleus"/>
    <property type="evidence" value="ECO:0007669"/>
    <property type="project" value="UniProtKB-SubCell"/>
</dbReference>
<name>A0A9P6Q5I3_9FUNG</name>
<dbReference type="GO" id="GO:0005524">
    <property type="term" value="F:ATP binding"/>
    <property type="evidence" value="ECO:0007669"/>
    <property type="project" value="InterPro"/>
</dbReference>
<evidence type="ECO:0000256" key="9">
    <source>
        <dbReference type="ARBA" id="ARBA00023242"/>
    </source>
</evidence>
<dbReference type="SUPFAM" id="SSF50249">
    <property type="entry name" value="Nucleic acid-binding proteins"/>
    <property type="match status" value="1"/>
</dbReference>
<dbReference type="InterPro" id="IPR001339">
    <property type="entry name" value="mRNA_cap_enzyme_adenylation"/>
</dbReference>
<dbReference type="Proteomes" id="UP000807716">
    <property type="component" value="Unassembled WGS sequence"/>
</dbReference>
<dbReference type="SUPFAM" id="SSF56091">
    <property type="entry name" value="DNA ligase/mRNA capping enzyme, catalytic domain"/>
    <property type="match status" value="1"/>
</dbReference>
<dbReference type="Pfam" id="PF01331">
    <property type="entry name" value="mRNA_cap_enzyme"/>
    <property type="match status" value="1"/>
</dbReference>
<keyword evidence="4" id="KW-0808">Transferase</keyword>
<keyword evidence="9" id="KW-0539">Nucleus</keyword>
<keyword evidence="6" id="KW-0547">Nucleotide-binding</keyword>
<evidence type="ECO:0000256" key="3">
    <source>
        <dbReference type="ARBA" id="ARBA00022664"/>
    </source>
</evidence>
<evidence type="ECO:0000259" key="11">
    <source>
        <dbReference type="Pfam" id="PF01331"/>
    </source>
</evidence>
<evidence type="ECO:0000256" key="8">
    <source>
        <dbReference type="ARBA" id="ARBA00023134"/>
    </source>
</evidence>
<feature type="domain" description="mRNA capping enzyme adenylation" evidence="11">
    <location>
        <begin position="36"/>
        <end position="215"/>
    </location>
</feature>
<dbReference type="AlphaFoldDB" id="A0A9P6Q5I3"/>
<evidence type="ECO:0000256" key="5">
    <source>
        <dbReference type="ARBA" id="ARBA00022695"/>
    </source>
</evidence>
<evidence type="ECO:0000313" key="13">
    <source>
        <dbReference type="EMBL" id="KAG0260361.1"/>
    </source>
</evidence>
<sequence length="356" mass="41124">MPADSIIPDIPGVVVDPRLEFPLRERINRVVGQNGNSYFVSEKSDGIRLLMYCVLHENGQQQVFLVDRKNKFSYVPQLRFPLPGQPNVWHNDTIVDGELIVDREPNGQLTTRFLAFDLLAVNGQNLIHKPFGSRLARMQQEFINPYKKMLQTANPEFRMAQPFRVSVKEMQRSYGLLKMFNEIIPQLKHGSDGLIFTSASAPYVLSTNEKMLKWKPPSENSIDFKVALEFPANPRQPGSFDYSAKPRFMLGQWEGGNNYSPFGEMFVSDEQWEQWKASNERLQGRIVEVVFSPQVRGWTFFRFRDDKQHGNHSSVVAKVVVSIQDGVERDELLSEMPMIRDAWKQREAQAQMQHHH</sequence>
<comment type="caution">
    <text evidence="13">The sequence shown here is derived from an EMBL/GenBank/DDBJ whole genome shotgun (WGS) entry which is preliminary data.</text>
</comment>